<feature type="region of interest" description="Disordered" evidence="5">
    <location>
        <begin position="279"/>
        <end position="349"/>
    </location>
</feature>
<feature type="region of interest" description="Disordered" evidence="5">
    <location>
        <begin position="449"/>
        <end position="487"/>
    </location>
</feature>
<dbReference type="InterPro" id="IPR036388">
    <property type="entry name" value="WH-like_DNA-bd_sf"/>
</dbReference>
<comment type="similarity">
    <text evidence="4">Belongs to the HSF family.</text>
</comment>
<dbReference type="PANTHER" id="PTHR10015">
    <property type="entry name" value="HEAT SHOCK TRANSCRIPTION FACTOR"/>
    <property type="match status" value="1"/>
</dbReference>
<reference evidence="7 8" key="2">
    <citation type="journal article" date="2008" name="Nature">
        <title>The Phaeodactylum genome reveals the evolutionary history of diatom genomes.</title>
        <authorList>
            <person name="Bowler C."/>
            <person name="Allen A.E."/>
            <person name="Badger J.H."/>
            <person name="Grimwood J."/>
            <person name="Jabbari K."/>
            <person name="Kuo A."/>
            <person name="Maheswari U."/>
            <person name="Martens C."/>
            <person name="Maumus F."/>
            <person name="Otillar R.P."/>
            <person name="Rayko E."/>
            <person name="Salamov A."/>
            <person name="Vandepoele K."/>
            <person name="Beszteri B."/>
            <person name="Gruber A."/>
            <person name="Heijde M."/>
            <person name="Katinka M."/>
            <person name="Mock T."/>
            <person name="Valentin K."/>
            <person name="Verret F."/>
            <person name="Berges J.A."/>
            <person name="Brownlee C."/>
            <person name="Cadoret J.P."/>
            <person name="Chiovitti A."/>
            <person name="Choi C.J."/>
            <person name="Coesel S."/>
            <person name="De Martino A."/>
            <person name="Detter J.C."/>
            <person name="Durkin C."/>
            <person name="Falciatore A."/>
            <person name="Fournet J."/>
            <person name="Haruta M."/>
            <person name="Huysman M.J."/>
            <person name="Jenkins B.D."/>
            <person name="Jiroutova K."/>
            <person name="Jorgensen R.E."/>
            <person name="Joubert Y."/>
            <person name="Kaplan A."/>
            <person name="Kroger N."/>
            <person name="Kroth P.G."/>
            <person name="La Roche J."/>
            <person name="Lindquist E."/>
            <person name="Lommer M."/>
            <person name="Martin-Jezequel V."/>
            <person name="Lopez P.J."/>
            <person name="Lucas S."/>
            <person name="Mangogna M."/>
            <person name="McGinnis K."/>
            <person name="Medlin L.K."/>
            <person name="Montsant A."/>
            <person name="Oudot-Le Secq M.P."/>
            <person name="Napoli C."/>
            <person name="Obornik M."/>
            <person name="Parker M.S."/>
            <person name="Petit J.L."/>
            <person name="Porcel B.M."/>
            <person name="Poulsen N."/>
            <person name="Robison M."/>
            <person name="Rychlewski L."/>
            <person name="Rynearson T.A."/>
            <person name="Schmutz J."/>
            <person name="Shapiro H."/>
            <person name="Siaut M."/>
            <person name="Stanley M."/>
            <person name="Sussman M.R."/>
            <person name="Taylor A.R."/>
            <person name="Vardi A."/>
            <person name="von Dassow P."/>
            <person name="Vyverman W."/>
            <person name="Willis A."/>
            <person name="Wyrwicz L.S."/>
            <person name="Rokhsar D.S."/>
            <person name="Weissenbach J."/>
            <person name="Armbrust E.V."/>
            <person name="Green B.R."/>
            <person name="Van de Peer Y."/>
            <person name="Grigoriev I.V."/>
        </authorList>
    </citation>
    <scope>NUCLEOTIDE SEQUENCE [LARGE SCALE GENOMIC DNA]</scope>
    <source>
        <strain evidence="7 8">CCMP1335</strain>
    </source>
</reference>
<name>B5YMP0_THAPS</name>
<dbReference type="PaxDb" id="35128-Thaps6856"/>
<evidence type="ECO:0000256" key="3">
    <source>
        <dbReference type="ARBA" id="ARBA00023242"/>
    </source>
</evidence>
<evidence type="ECO:0000256" key="5">
    <source>
        <dbReference type="SAM" id="MobiDB-lite"/>
    </source>
</evidence>
<accession>B5YMP0</accession>
<dbReference type="Proteomes" id="UP000001449">
    <property type="component" value="Chromosome 7"/>
</dbReference>
<evidence type="ECO:0000313" key="7">
    <source>
        <dbReference type="EMBL" id="ACI64495.1"/>
    </source>
</evidence>
<dbReference type="InterPro" id="IPR036390">
    <property type="entry name" value="WH_DNA-bd_sf"/>
</dbReference>
<dbReference type="Pfam" id="PF00447">
    <property type="entry name" value="HSF_DNA-bind"/>
    <property type="match status" value="1"/>
</dbReference>
<dbReference type="GO" id="GO:0043565">
    <property type="term" value="F:sequence-specific DNA binding"/>
    <property type="evidence" value="ECO:0007669"/>
    <property type="project" value="InterPro"/>
</dbReference>
<evidence type="ECO:0000313" key="8">
    <source>
        <dbReference type="Proteomes" id="UP000001449"/>
    </source>
</evidence>
<dbReference type="AlphaFoldDB" id="B5YMP0"/>
<dbReference type="GO" id="GO:0003700">
    <property type="term" value="F:DNA-binding transcription factor activity"/>
    <property type="evidence" value="ECO:0007669"/>
    <property type="project" value="InterPro"/>
</dbReference>
<evidence type="ECO:0000259" key="6">
    <source>
        <dbReference type="SMART" id="SM00415"/>
    </source>
</evidence>
<sequence length="487" mass="54276">MTSRSLHHSLLSTTLNNQDDANVVAPELQPQQPINVCWPSFNNLPLMNFPFATASFTTPFPFDGQQHHLLQQQQQQQQLQMMASALPPTSTIDPFMSSSTVVSNSMSSTSASSTAATSLTFNESLSLPEVIVARKSNNDIKSNSMNGNTINRITNNHLPASIIPSNPHTVTHPVPEFLCHLFFMIKDPSNSRIIQWVVPTKNEPDREGGGIKDIGKVVIINPEELQRSVLGQYFRHSQYGSFQRQMNYFMFKKRLQDGMKGKLSPCSYVHEMLGKEPQSLFQLKRRPPVKKRKGGDGAEEDDGSVKKLKSSVTKKTKGNSPVKSTKEGQSTTTANREETKTATTNNSHVSFQRQSFTAADFFTATKQNNKPYVLPNAPLMAQAESFPPRPSIVAHNFAQPMPSCNNSYYSINSPLNQSPLIPSNKTGIRILPYANDVVRQAQKALEDAYLKTKREQQQQDDEEKERNSIDLMIPPPLSKSIAQSDDP</sequence>
<dbReference type="InterPro" id="IPR000232">
    <property type="entry name" value="HSF_DNA-bd"/>
</dbReference>
<keyword evidence="3" id="KW-0539">Nucleus</keyword>
<reference evidence="7 8" key="1">
    <citation type="journal article" date="2004" name="Science">
        <title>The genome of the diatom Thalassiosira pseudonana: ecology, evolution, and metabolism.</title>
        <authorList>
            <person name="Armbrust E.V."/>
            <person name="Berges J.A."/>
            <person name="Bowler C."/>
            <person name="Green B.R."/>
            <person name="Martinez D."/>
            <person name="Putnam N.H."/>
            <person name="Zhou S."/>
            <person name="Allen A.E."/>
            <person name="Apt K.E."/>
            <person name="Bechner M."/>
            <person name="Brzezinski M.A."/>
            <person name="Chaal B.K."/>
            <person name="Chiovitti A."/>
            <person name="Davis A.K."/>
            <person name="Demarest M.S."/>
            <person name="Detter J.C."/>
            <person name="Glavina T."/>
            <person name="Goodstein D."/>
            <person name="Hadi M.Z."/>
            <person name="Hellsten U."/>
            <person name="Hildebrand M."/>
            <person name="Jenkins B.D."/>
            <person name="Jurka J."/>
            <person name="Kapitonov V.V."/>
            <person name="Kroger N."/>
            <person name="Lau W.W."/>
            <person name="Lane T.W."/>
            <person name="Larimer F.W."/>
            <person name="Lippmeier J.C."/>
            <person name="Lucas S."/>
            <person name="Medina M."/>
            <person name="Montsant A."/>
            <person name="Obornik M."/>
            <person name="Parker M.S."/>
            <person name="Palenik B."/>
            <person name="Pazour G.J."/>
            <person name="Richardson P.M."/>
            <person name="Rynearson T.A."/>
            <person name="Saito M.A."/>
            <person name="Schwartz D.C."/>
            <person name="Thamatrakoln K."/>
            <person name="Valentin K."/>
            <person name="Vardi A."/>
            <person name="Wilkerson F.P."/>
            <person name="Rokhsar D.S."/>
        </authorList>
    </citation>
    <scope>NUCLEOTIDE SEQUENCE [LARGE SCALE GENOMIC DNA]</scope>
    <source>
        <strain evidence="7 8">CCMP1335</strain>
    </source>
</reference>
<gene>
    <name evidence="7" type="ORF">THAPS_6856</name>
</gene>
<evidence type="ECO:0000256" key="2">
    <source>
        <dbReference type="ARBA" id="ARBA00023125"/>
    </source>
</evidence>
<evidence type="ECO:0000256" key="1">
    <source>
        <dbReference type="ARBA" id="ARBA00004123"/>
    </source>
</evidence>
<feature type="domain" description="HSF-type DNA-binding" evidence="6">
    <location>
        <begin position="173"/>
        <end position="286"/>
    </location>
</feature>
<dbReference type="GeneID" id="7449189"/>
<protein>
    <recommendedName>
        <fullName evidence="6">HSF-type DNA-binding domain-containing protein</fullName>
    </recommendedName>
</protein>
<proteinExistence type="inferred from homology"/>
<feature type="compositionally biased region" description="Basic residues" evidence="5">
    <location>
        <begin position="306"/>
        <end position="317"/>
    </location>
</feature>
<dbReference type="SMART" id="SM00415">
    <property type="entry name" value="HSF"/>
    <property type="match status" value="1"/>
</dbReference>
<dbReference type="EMBL" id="CP001160">
    <property type="protein sequence ID" value="ACI64495.1"/>
    <property type="molecule type" value="Genomic_DNA"/>
</dbReference>
<dbReference type="PANTHER" id="PTHR10015:SF206">
    <property type="entry name" value="HSF-TYPE DNA-BINDING DOMAIN-CONTAINING PROTEIN"/>
    <property type="match status" value="1"/>
</dbReference>
<dbReference type="HOGENOM" id="CLU_560831_0_0_1"/>
<dbReference type="GO" id="GO:0005634">
    <property type="term" value="C:nucleus"/>
    <property type="evidence" value="ECO:0007669"/>
    <property type="project" value="UniProtKB-SubCell"/>
</dbReference>
<dbReference type="eggNOG" id="ENOG502RUN5">
    <property type="taxonomic scope" value="Eukaryota"/>
</dbReference>
<dbReference type="KEGG" id="tps:THAPS_6856"/>
<dbReference type="RefSeq" id="XP_002295778.1">
    <property type="nucleotide sequence ID" value="XM_002295742.1"/>
</dbReference>
<dbReference type="FunFam" id="1.10.10.10:FF:001242">
    <property type="entry name" value="HSF33, heat shock transcription factor DNA-binding domain-containing protein, DNA binding, transcription factor"/>
    <property type="match status" value="1"/>
</dbReference>
<organism evidence="7 8">
    <name type="scientific">Thalassiosira pseudonana</name>
    <name type="common">Marine diatom</name>
    <name type="synonym">Cyclotella nana</name>
    <dbReference type="NCBI Taxonomy" id="35128"/>
    <lineage>
        <taxon>Eukaryota</taxon>
        <taxon>Sar</taxon>
        <taxon>Stramenopiles</taxon>
        <taxon>Ochrophyta</taxon>
        <taxon>Bacillariophyta</taxon>
        <taxon>Coscinodiscophyceae</taxon>
        <taxon>Thalassiosirophycidae</taxon>
        <taxon>Thalassiosirales</taxon>
        <taxon>Thalassiosiraceae</taxon>
        <taxon>Thalassiosira</taxon>
    </lineage>
</organism>
<keyword evidence="2" id="KW-0238">DNA-binding</keyword>
<feature type="compositionally biased region" description="Polar residues" evidence="5">
    <location>
        <begin position="318"/>
        <end position="334"/>
    </location>
</feature>
<feature type="compositionally biased region" description="Basic residues" evidence="5">
    <location>
        <begin position="283"/>
        <end position="293"/>
    </location>
</feature>
<keyword evidence="8" id="KW-1185">Reference proteome</keyword>
<dbReference type="SUPFAM" id="SSF46785">
    <property type="entry name" value="Winged helix' DNA-binding domain"/>
    <property type="match status" value="1"/>
</dbReference>
<dbReference type="Gene3D" id="1.10.10.10">
    <property type="entry name" value="Winged helix-like DNA-binding domain superfamily/Winged helix DNA-binding domain"/>
    <property type="match status" value="1"/>
</dbReference>
<evidence type="ECO:0000256" key="4">
    <source>
        <dbReference type="RuleBase" id="RU004020"/>
    </source>
</evidence>
<comment type="subcellular location">
    <subcellularLocation>
        <location evidence="1">Nucleus</location>
    </subcellularLocation>
</comment>
<dbReference type="InParanoid" id="B5YMP0"/>